<accession>A0AB38G7B7</accession>
<dbReference type="EMBL" id="LS483348">
    <property type="protein sequence ID" value="SQF43102.1"/>
    <property type="molecule type" value="Genomic_DNA"/>
</dbReference>
<organism evidence="1 2">
    <name type="scientific">Streptococcus lutetiensis</name>
    <dbReference type="NCBI Taxonomy" id="150055"/>
    <lineage>
        <taxon>Bacteria</taxon>
        <taxon>Bacillati</taxon>
        <taxon>Bacillota</taxon>
        <taxon>Bacilli</taxon>
        <taxon>Lactobacillales</taxon>
        <taxon>Streptococcaceae</taxon>
        <taxon>Streptococcus</taxon>
    </lineage>
</organism>
<sequence length="114" mass="12867">MFLNLDNILKNTGYSVSDDEIVKAFKNLGYVSIAETNKEIIDSLNNLNKATAMHTSKIFETILSNHQSLDSKSKELVRMYLDSDSSYTTTTDITKFNEIETKSTVTNLKEMMVA</sequence>
<evidence type="ECO:0000313" key="2">
    <source>
        <dbReference type="Proteomes" id="UP000248954"/>
    </source>
</evidence>
<evidence type="ECO:0000313" key="1">
    <source>
        <dbReference type="EMBL" id="SQF43102.1"/>
    </source>
</evidence>
<proteinExistence type="predicted"/>
<gene>
    <name evidence="1" type="ORF">NCTC8738_01930</name>
</gene>
<protein>
    <submittedName>
        <fullName evidence="1">Uncharacterized protein</fullName>
    </submittedName>
</protein>
<reference evidence="1 2" key="1">
    <citation type="submission" date="2018-06" db="EMBL/GenBank/DDBJ databases">
        <authorList>
            <consortium name="Pathogen Informatics"/>
            <person name="Doyle S."/>
        </authorList>
    </citation>
    <scope>NUCLEOTIDE SEQUENCE [LARGE SCALE GENOMIC DNA]</scope>
    <source>
        <strain evidence="1 2">NCTC8738</strain>
    </source>
</reference>
<dbReference type="RefSeq" id="WP_145980042.1">
    <property type="nucleotide sequence ID" value="NZ_CP066277.1"/>
</dbReference>
<dbReference type="Proteomes" id="UP000248954">
    <property type="component" value="Chromosome 1"/>
</dbReference>
<name>A0AB38G7B7_9STRE</name>
<dbReference type="AlphaFoldDB" id="A0AB38G7B7"/>